<feature type="domain" description="Srp40 C-terminal" evidence="2">
    <location>
        <begin position="47"/>
        <end position="101"/>
    </location>
</feature>
<reference evidence="3" key="1">
    <citation type="journal article" date="2022" name="bioRxiv">
        <title>Deciphering the potential niche of two novel black yeast fungi from a biological soil crust based on their genomes, phenotypes, and melanin regulation.</title>
        <authorList>
            <consortium name="DOE Joint Genome Institute"/>
            <person name="Carr E.C."/>
            <person name="Barton Q."/>
            <person name="Grambo S."/>
            <person name="Sullivan M."/>
            <person name="Renfro C.M."/>
            <person name="Kuo A."/>
            <person name="Pangilinan J."/>
            <person name="Lipzen A."/>
            <person name="Keymanesh K."/>
            <person name="Savage E."/>
            <person name="Barry K."/>
            <person name="Grigoriev I.V."/>
            <person name="Riekhof W.R."/>
            <person name="Harris S.S."/>
        </authorList>
    </citation>
    <scope>NUCLEOTIDE SEQUENCE</scope>
    <source>
        <strain evidence="3">JF 03-4F</strain>
    </source>
</reference>
<evidence type="ECO:0000259" key="2">
    <source>
        <dbReference type="Pfam" id="PF05022"/>
    </source>
</evidence>
<evidence type="ECO:0000313" key="4">
    <source>
        <dbReference type="Proteomes" id="UP001203852"/>
    </source>
</evidence>
<feature type="compositionally biased region" description="Low complexity" evidence="1">
    <location>
        <begin position="36"/>
        <end position="45"/>
    </location>
</feature>
<name>A0AAN6DUZ7_9EURO</name>
<dbReference type="AlphaFoldDB" id="A0AAN6DUZ7"/>
<feature type="region of interest" description="Disordered" evidence="1">
    <location>
        <begin position="72"/>
        <end position="103"/>
    </location>
</feature>
<accession>A0AAN6DUZ7</accession>
<proteinExistence type="predicted"/>
<dbReference type="GO" id="GO:0005730">
    <property type="term" value="C:nucleolus"/>
    <property type="evidence" value="ECO:0007669"/>
    <property type="project" value="UniProtKB-ARBA"/>
</dbReference>
<dbReference type="Pfam" id="PF05022">
    <property type="entry name" value="SRP40_C"/>
    <property type="match status" value="1"/>
</dbReference>
<evidence type="ECO:0000313" key="3">
    <source>
        <dbReference type="EMBL" id="KAI1613169.1"/>
    </source>
</evidence>
<dbReference type="EMBL" id="MU404354">
    <property type="protein sequence ID" value="KAI1613169.1"/>
    <property type="molecule type" value="Genomic_DNA"/>
</dbReference>
<dbReference type="Proteomes" id="UP001203852">
    <property type="component" value="Unassembled WGS sequence"/>
</dbReference>
<sequence>MPEEDSPDTEEPSEQITATQTPVIKKKHTGARPTPLAQLSAQASADSHISNAYRSYEYAERAYNDLSVTRGKGFTKEKNKKKRGSYRGGPIDISGGKGFKFDD</sequence>
<comment type="caution">
    <text evidence="3">The sequence shown here is derived from an EMBL/GenBank/DDBJ whole genome shotgun (WGS) entry which is preliminary data.</text>
</comment>
<evidence type="ECO:0000256" key="1">
    <source>
        <dbReference type="SAM" id="MobiDB-lite"/>
    </source>
</evidence>
<gene>
    <name evidence="3" type="ORF">EDD36DRAFT_438628</name>
</gene>
<keyword evidence="4" id="KW-1185">Reference proteome</keyword>
<feature type="compositionally biased region" description="Acidic residues" evidence="1">
    <location>
        <begin position="1"/>
        <end position="13"/>
    </location>
</feature>
<feature type="region of interest" description="Disordered" evidence="1">
    <location>
        <begin position="1"/>
        <end position="48"/>
    </location>
</feature>
<organism evidence="3 4">
    <name type="scientific">Exophiala viscosa</name>
    <dbReference type="NCBI Taxonomy" id="2486360"/>
    <lineage>
        <taxon>Eukaryota</taxon>
        <taxon>Fungi</taxon>
        <taxon>Dikarya</taxon>
        <taxon>Ascomycota</taxon>
        <taxon>Pezizomycotina</taxon>
        <taxon>Eurotiomycetes</taxon>
        <taxon>Chaetothyriomycetidae</taxon>
        <taxon>Chaetothyriales</taxon>
        <taxon>Herpotrichiellaceae</taxon>
        <taxon>Exophiala</taxon>
    </lineage>
</organism>
<dbReference type="InterPro" id="IPR007718">
    <property type="entry name" value="Srp40_C"/>
</dbReference>
<protein>
    <submittedName>
        <fullName evidence="3">SRP40, C-terminal domain-containing protein</fullName>
    </submittedName>
</protein>